<dbReference type="AlphaFoldDB" id="K5XGN6"/>
<name>K5XGN6_AGABU</name>
<gene>
    <name evidence="1" type="ORF">AGABI1DRAFT_111176</name>
</gene>
<sequence>MFLKRWNRKNVCLGGSEVSILFLMSLALDMNRLLTGLGGLPKFKRSWAAQILVDY</sequence>
<dbReference type="GeneID" id="18823200"/>
<dbReference type="RefSeq" id="XP_007326553.1">
    <property type="nucleotide sequence ID" value="XM_007326491.1"/>
</dbReference>
<dbReference type="Proteomes" id="UP000008493">
    <property type="component" value="Unassembled WGS sequence"/>
</dbReference>
<protein>
    <submittedName>
        <fullName evidence="1">Uncharacterized protein</fullName>
    </submittedName>
</protein>
<organism evidence="1 2">
    <name type="scientific">Agaricus bisporus var. burnettii (strain JB137-S8 / ATCC MYA-4627 / FGSC 10392)</name>
    <name type="common">White button mushroom</name>
    <dbReference type="NCBI Taxonomy" id="597362"/>
    <lineage>
        <taxon>Eukaryota</taxon>
        <taxon>Fungi</taxon>
        <taxon>Dikarya</taxon>
        <taxon>Basidiomycota</taxon>
        <taxon>Agaricomycotina</taxon>
        <taxon>Agaricomycetes</taxon>
        <taxon>Agaricomycetidae</taxon>
        <taxon>Agaricales</taxon>
        <taxon>Agaricineae</taxon>
        <taxon>Agaricaceae</taxon>
        <taxon>Agaricus</taxon>
    </lineage>
</organism>
<evidence type="ECO:0000313" key="1">
    <source>
        <dbReference type="EMBL" id="EKM82573.1"/>
    </source>
</evidence>
<dbReference type="KEGG" id="abp:AGABI1DRAFT111176"/>
<proteinExistence type="predicted"/>
<dbReference type="EMBL" id="JH971386">
    <property type="protein sequence ID" value="EKM82573.1"/>
    <property type="molecule type" value="Genomic_DNA"/>
</dbReference>
<dbReference type="InParanoid" id="K5XGN6"/>
<accession>K5XGN6</accession>
<dbReference type="HOGENOM" id="CLU_3031802_0_0_1"/>
<evidence type="ECO:0000313" key="2">
    <source>
        <dbReference type="Proteomes" id="UP000008493"/>
    </source>
</evidence>
<keyword evidence="2" id="KW-1185">Reference proteome</keyword>
<reference evidence="2" key="1">
    <citation type="journal article" date="2012" name="Proc. Natl. Acad. Sci. U.S.A.">
        <title>Genome sequence of the button mushroom Agaricus bisporus reveals mechanisms governing adaptation to a humic-rich ecological niche.</title>
        <authorList>
            <person name="Morin E."/>
            <person name="Kohler A."/>
            <person name="Baker A.R."/>
            <person name="Foulongne-Oriol M."/>
            <person name="Lombard V."/>
            <person name="Nagy L.G."/>
            <person name="Ohm R.A."/>
            <person name="Patyshakuliyeva A."/>
            <person name="Brun A."/>
            <person name="Aerts A.L."/>
            <person name="Bailey A.M."/>
            <person name="Billette C."/>
            <person name="Coutinho P.M."/>
            <person name="Deakin G."/>
            <person name="Doddapaneni H."/>
            <person name="Floudas D."/>
            <person name="Grimwood J."/>
            <person name="Hilden K."/>
            <person name="Kuees U."/>
            <person name="LaButti K.M."/>
            <person name="Lapidus A."/>
            <person name="Lindquist E.A."/>
            <person name="Lucas S.M."/>
            <person name="Murat C."/>
            <person name="Riley R.W."/>
            <person name="Salamov A.A."/>
            <person name="Schmutz J."/>
            <person name="Subramanian V."/>
            <person name="Woesten H.A.B."/>
            <person name="Xu J."/>
            <person name="Eastwood D.C."/>
            <person name="Foster G.D."/>
            <person name="Sonnenberg A.S."/>
            <person name="Cullen D."/>
            <person name="de Vries R.P."/>
            <person name="Lundell T."/>
            <person name="Hibbett D.S."/>
            <person name="Henrissat B."/>
            <person name="Burton K.S."/>
            <person name="Kerrigan R.W."/>
            <person name="Challen M.P."/>
            <person name="Grigoriev I.V."/>
            <person name="Martin F."/>
        </authorList>
    </citation>
    <scope>NUCLEOTIDE SEQUENCE [LARGE SCALE GENOMIC DNA]</scope>
    <source>
        <strain evidence="2">JB137-S8 / ATCC MYA-4627 / FGSC 10392</strain>
    </source>
</reference>